<protein>
    <submittedName>
        <fullName evidence="1">Uncharacterized protein</fullName>
    </submittedName>
</protein>
<organism evidence="1 2">
    <name type="scientific">Lasiodiplodia mahajangana</name>
    <dbReference type="NCBI Taxonomy" id="1108764"/>
    <lineage>
        <taxon>Eukaryota</taxon>
        <taxon>Fungi</taxon>
        <taxon>Dikarya</taxon>
        <taxon>Ascomycota</taxon>
        <taxon>Pezizomycotina</taxon>
        <taxon>Dothideomycetes</taxon>
        <taxon>Dothideomycetes incertae sedis</taxon>
        <taxon>Botryosphaeriales</taxon>
        <taxon>Botryosphaeriaceae</taxon>
        <taxon>Lasiodiplodia</taxon>
    </lineage>
</organism>
<gene>
    <name evidence="1" type="ORF">O1611_g9113</name>
</gene>
<name>A0ACC2JB73_9PEZI</name>
<comment type="caution">
    <text evidence="1">The sequence shown here is derived from an EMBL/GenBank/DDBJ whole genome shotgun (WGS) entry which is preliminary data.</text>
</comment>
<evidence type="ECO:0000313" key="1">
    <source>
        <dbReference type="EMBL" id="KAJ8124527.1"/>
    </source>
</evidence>
<dbReference type="Proteomes" id="UP001153332">
    <property type="component" value="Unassembled WGS sequence"/>
</dbReference>
<accession>A0ACC2JB73</accession>
<evidence type="ECO:0000313" key="2">
    <source>
        <dbReference type="Proteomes" id="UP001153332"/>
    </source>
</evidence>
<dbReference type="EMBL" id="JAPUUL010002956">
    <property type="protein sequence ID" value="KAJ8124527.1"/>
    <property type="molecule type" value="Genomic_DNA"/>
</dbReference>
<keyword evidence="2" id="KW-1185">Reference proteome</keyword>
<reference evidence="1" key="1">
    <citation type="submission" date="2022-12" db="EMBL/GenBank/DDBJ databases">
        <title>Genome Sequence of Lasiodiplodia mahajangana.</title>
        <authorList>
            <person name="Buettner E."/>
        </authorList>
    </citation>
    <scope>NUCLEOTIDE SEQUENCE</scope>
    <source>
        <strain evidence="1">VT137</strain>
    </source>
</reference>
<proteinExistence type="predicted"/>
<sequence>MSKHHGDPEVRAKLLTLRRFGLLDDDGRPVANADAKLAVAQAEAKVKKRERAAKRLSLSPPRLKNGQQVQQPVVDLTQAQQPLYSTQPEQPATNLPHLNQPMTPALSTPATIAGYKRSREETDIEDANIEAPLELKSEAPPLKRQQLEDGKPASPHSVTAAPPRDTSIDMQDIEMQHGLPEYNSTADFDGLSGNETNVNVDKELDAFYEGQETGNSNPVSNAAEHAEIKSAEAKVEDHASDSGKSIGSSGSLFGNPEETRRSKTPPSPSVSPKTIP</sequence>